<protein>
    <submittedName>
        <fullName evidence="2">Putative secreted protein</fullName>
    </submittedName>
</protein>
<reference evidence="2" key="1">
    <citation type="submission" date="2018-01" db="EMBL/GenBank/DDBJ databases">
        <title>An insight into the sialome of Amazonian anophelines.</title>
        <authorList>
            <person name="Ribeiro J.M."/>
            <person name="Scarpassa V."/>
            <person name="Calvo E."/>
        </authorList>
    </citation>
    <scope>NUCLEOTIDE SEQUENCE</scope>
</reference>
<feature type="signal peptide" evidence="1">
    <location>
        <begin position="1"/>
        <end position="16"/>
    </location>
</feature>
<evidence type="ECO:0000256" key="1">
    <source>
        <dbReference type="SAM" id="SignalP"/>
    </source>
</evidence>
<feature type="chain" id="PRO_5014979888" evidence="1">
    <location>
        <begin position="17"/>
        <end position="77"/>
    </location>
</feature>
<keyword evidence="1" id="KW-0732">Signal</keyword>
<dbReference type="EMBL" id="GGFL01011403">
    <property type="protein sequence ID" value="MBW75581.1"/>
    <property type="molecule type" value="Transcribed_RNA"/>
</dbReference>
<dbReference type="AlphaFoldDB" id="A0A2M4DDN5"/>
<evidence type="ECO:0000313" key="2">
    <source>
        <dbReference type="EMBL" id="MBW75581.1"/>
    </source>
</evidence>
<organism evidence="2">
    <name type="scientific">Anopheles darlingi</name>
    <name type="common">Mosquito</name>
    <dbReference type="NCBI Taxonomy" id="43151"/>
    <lineage>
        <taxon>Eukaryota</taxon>
        <taxon>Metazoa</taxon>
        <taxon>Ecdysozoa</taxon>
        <taxon>Arthropoda</taxon>
        <taxon>Hexapoda</taxon>
        <taxon>Insecta</taxon>
        <taxon>Pterygota</taxon>
        <taxon>Neoptera</taxon>
        <taxon>Endopterygota</taxon>
        <taxon>Diptera</taxon>
        <taxon>Nematocera</taxon>
        <taxon>Culicoidea</taxon>
        <taxon>Culicidae</taxon>
        <taxon>Anophelinae</taxon>
        <taxon>Anopheles</taxon>
    </lineage>
</organism>
<sequence>MRFATGFGATFSLSLSVSLCCSGCSLLKLLQTGTSGHGNADVVRWYGWQFATVPFRYRSLLNALSCLPANAPCAMCW</sequence>
<accession>A0A2M4DDN5</accession>
<proteinExistence type="predicted"/>
<name>A0A2M4DDN5_ANODA</name>